<proteinExistence type="predicted"/>
<accession>A0A7J6QVB2</accession>
<sequence>MPHAPKPRGFRPLSSSLFGPYDLRFAGLTLPHIKPLGLPIISAAVRQSSQWCHYYESAVMRRMRLGISLEVPEDLTPEQHIEHMRDLPPESLPHHDYTPLPDSLREAIKVAALGVHDPVLLRDNRERVMTAVRRANELLQPLRREWTQKLPPCCKQLNLPLMALLAHICQYPDKAFVDQLRRHGGVPFVGHLTAGGALFAPVERKERPTISLTELAKRSSKRLSWFTTHPPSSSQREHWATLWDMALSEVSQGRLEGPFSLDYLSSLSEPPGVTLRHLVVTSTKQRPVDDYRRSHINAATSVGHKVTLPEVSTILSAMRELWLTLPPASIAQADSGIEGLRIYKLDHRDAYRQVPILDEHRLLSTVLLWNDTTASYHGFYHRVCPFGAISSVTGYLRLSSLLTHVCRTLLGIPLISYLDDFIGIDWASTALDSFTYVKELNALLGLDLKTEKEIQPTTQATILGVNFDLSDPTHEQVLGKMLV</sequence>
<evidence type="ECO:0008006" key="3">
    <source>
        <dbReference type="Google" id="ProtNLM"/>
    </source>
</evidence>
<dbReference type="SUPFAM" id="SSF56672">
    <property type="entry name" value="DNA/RNA polymerases"/>
    <property type="match status" value="1"/>
</dbReference>
<dbReference type="AlphaFoldDB" id="A0A7J6QVB2"/>
<organism evidence="1 2">
    <name type="scientific">Perkinsus olseni</name>
    <name type="common">Perkinsus atlanticus</name>
    <dbReference type="NCBI Taxonomy" id="32597"/>
    <lineage>
        <taxon>Eukaryota</taxon>
        <taxon>Sar</taxon>
        <taxon>Alveolata</taxon>
        <taxon>Perkinsozoa</taxon>
        <taxon>Perkinsea</taxon>
        <taxon>Perkinsida</taxon>
        <taxon>Perkinsidae</taxon>
        <taxon>Perkinsus</taxon>
    </lineage>
</organism>
<evidence type="ECO:0000313" key="1">
    <source>
        <dbReference type="EMBL" id="KAF4711240.1"/>
    </source>
</evidence>
<dbReference type="Proteomes" id="UP000574390">
    <property type="component" value="Unassembled WGS sequence"/>
</dbReference>
<dbReference type="InterPro" id="IPR043502">
    <property type="entry name" value="DNA/RNA_pol_sf"/>
</dbReference>
<gene>
    <name evidence="1" type="ORF">FOZ62_003181</name>
</gene>
<reference evidence="1 2" key="1">
    <citation type="submission" date="2020-04" db="EMBL/GenBank/DDBJ databases">
        <title>Perkinsus olseni comparative genomics.</title>
        <authorList>
            <person name="Bogema D.R."/>
        </authorList>
    </citation>
    <scope>NUCLEOTIDE SEQUENCE [LARGE SCALE GENOMIC DNA]</scope>
    <source>
        <strain evidence="1">ATCC PRA-205</strain>
    </source>
</reference>
<protein>
    <recommendedName>
        <fullName evidence="3">Reverse transcriptase domain-containing protein</fullName>
    </recommendedName>
</protein>
<evidence type="ECO:0000313" key="2">
    <source>
        <dbReference type="Proteomes" id="UP000574390"/>
    </source>
</evidence>
<name>A0A7J6QVB2_PEROL</name>
<comment type="caution">
    <text evidence="1">The sequence shown here is derived from an EMBL/GenBank/DDBJ whole genome shotgun (WGS) entry which is preliminary data.</text>
</comment>
<dbReference type="EMBL" id="JABANM010027480">
    <property type="protein sequence ID" value="KAF4711240.1"/>
    <property type="molecule type" value="Genomic_DNA"/>
</dbReference>